<proteinExistence type="predicted"/>
<name>A0A5S4ZT39_9FIRM</name>
<protein>
    <submittedName>
        <fullName evidence="1">Uncharacterized protein</fullName>
    </submittedName>
</protein>
<dbReference type="Proteomes" id="UP000323166">
    <property type="component" value="Unassembled WGS sequence"/>
</dbReference>
<dbReference type="EMBL" id="VNHM01000006">
    <property type="protein sequence ID" value="TYO95933.1"/>
    <property type="molecule type" value="Genomic_DNA"/>
</dbReference>
<reference evidence="1 2" key="1">
    <citation type="submission" date="2019-07" db="EMBL/GenBank/DDBJ databases">
        <title>Genomic Encyclopedia of Type Strains, Phase I: the one thousand microbial genomes (KMG-I) project.</title>
        <authorList>
            <person name="Kyrpides N."/>
        </authorList>
    </citation>
    <scope>NUCLEOTIDE SEQUENCE [LARGE SCALE GENOMIC DNA]</scope>
    <source>
        <strain evidence="1 2">DSM 6562</strain>
    </source>
</reference>
<comment type="caution">
    <text evidence="1">The sequence shown here is derived from an EMBL/GenBank/DDBJ whole genome shotgun (WGS) entry which is preliminary data.</text>
</comment>
<evidence type="ECO:0000313" key="1">
    <source>
        <dbReference type="EMBL" id="TYO95933.1"/>
    </source>
</evidence>
<gene>
    <name evidence="1" type="ORF">LX24_01323</name>
</gene>
<evidence type="ECO:0000313" key="2">
    <source>
        <dbReference type="Proteomes" id="UP000323166"/>
    </source>
</evidence>
<organism evidence="1 2">
    <name type="scientific">Desulfallas thermosapovorans DSM 6562</name>
    <dbReference type="NCBI Taxonomy" id="1121431"/>
    <lineage>
        <taxon>Bacteria</taxon>
        <taxon>Bacillati</taxon>
        <taxon>Bacillota</taxon>
        <taxon>Clostridia</taxon>
        <taxon>Eubacteriales</taxon>
        <taxon>Desulfallaceae</taxon>
        <taxon>Desulfallas</taxon>
    </lineage>
</organism>
<accession>A0A5S4ZT39</accession>
<dbReference type="AlphaFoldDB" id="A0A5S4ZT39"/>
<keyword evidence="2" id="KW-1185">Reference proteome</keyword>
<sequence length="66" mass="7345">MSPNNKPKSLTNREKQLIRFLRQLEWGQVRVRVENGQPVLIYEAIKTLRLGDAGAALPNTGSKSVG</sequence>